<feature type="transmembrane region" description="Helical" evidence="5">
    <location>
        <begin position="57"/>
        <end position="77"/>
    </location>
</feature>
<reference evidence="8" key="1">
    <citation type="submission" date="2017-09" db="EMBL/GenBank/DDBJ databases">
        <title>Depth-based differentiation of microbial function through sediment-hosted aquifers and enrichment of novel symbionts in the deep terrestrial subsurface.</title>
        <authorList>
            <person name="Probst A.J."/>
            <person name="Ladd B."/>
            <person name="Jarett J.K."/>
            <person name="Geller-Mcgrath D.E."/>
            <person name="Sieber C.M.K."/>
            <person name="Emerson J.B."/>
            <person name="Anantharaman K."/>
            <person name="Thomas B.C."/>
            <person name="Malmstrom R."/>
            <person name="Stieglmeier M."/>
            <person name="Klingl A."/>
            <person name="Woyke T."/>
            <person name="Ryan C.M."/>
            <person name="Banfield J.F."/>
        </authorList>
    </citation>
    <scope>NUCLEOTIDE SEQUENCE [LARGE SCALE GENOMIC DNA]</scope>
</reference>
<gene>
    <name evidence="7" type="ORF">COT25_00610</name>
</gene>
<dbReference type="Proteomes" id="UP000228711">
    <property type="component" value="Unassembled WGS sequence"/>
</dbReference>
<accession>A0A2H0YTX0</accession>
<keyword evidence="2 5" id="KW-0812">Transmembrane</keyword>
<proteinExistence type="predicted"/>
<feature type="domain" description="GtrA/DPMS transmembrane" evidence="6">
    <location>
        <begin position="196"/>
        <end position="255"/>
    </location>
</feature>
<feature type="transmembrane region" description="Helical" evidence="5">
    <location>
        <begin position="32"/>
        <end position="51"/>
    </location>
</feature>
<keyword evidence="3 5" id="KW-1133">Transmembrane helix</keyword>
<evidence type="ECO:0000313" key="8">
    <source>
        <dbReference type="Proteomes" id="UP000228711"/>
    </source>
</evidence>
<protein>
    <recommendedName>
        <fullName evidence="6">GtrA/DPMS transmembrane domain-containing protein</fullName>
    </recommendedName>
</protein>
<evidence type="ECO:0000256" key="5">
    <source>
        <dbReference type="SAM" id="Phobius"/>
    </source>
</evidence>
<evidence type="ECO:0000256" key="3">
    <source>
        <dbReference type="ARBA" id="ARBA00022989"/>
    </source>
</evidence>
<keyword evidence="4 5" id="KW-0472">Membrane</keyword>
<dbReference type="EMBL" id="PEXV01000022">
    <property type="protein sequence ID" value="PIS41900.1"/>
    <property type="molecule type" value="Genomic_DNA"/>
</dbReference>
<evidence type="ECO:0000256" key="1">
    <source>
        <dbReference type="ARBA" id="ARBA00004141"/>
    </source>
</evidence>
<dbReference type="AlphaFoldDB" id="A0A2H0YTX0"/>
<evidence type="ECO:0000256" key="4">
    <source>
        <dbReference type="ARBA" id="ARBA00023136"/>
    </source>
</evidence>
<dbReference type="GO" id="GO:0016020">
    <property type="term" value="C:membrane"/>
    <property type="evidence" value="ECO:0007669"/>
    <property type="project" value="UniProtKB-SubCell"/>
</dbReference>
<feature type="transmembrane region" description="Helical" evidence="5">
    <location>
        <begin position="6"/>
        <end position="25"/>
    </location>
</feature>
<feature type="transmembrane region" description="Helical" evidence="5">
    <location>
        <begin position="144"/>
        <end position="163"/>
    </location>
</feature>
<dbReference type="InterPro" id="IPR007267">
    <property type="entry name" value="GtrA_DPMS_TM"/>
</dbReference>
<feature type="transmembrane region" description="Helical" evidence="5">
    <location>
        <begin position="89"/>
        <end position="105"/>
    </location>
</feature>
<evidence type="ECO:0000259" key="6">
    <source>
        <dbReference type="Pfam" id="PF04138"/>
    </source>
</evidence>
<comment type="caution">
    <text evidence="7">The sequence shown here is derived from an EMBL/GenBank/DDBJ whole genome shotgun (WGS) entry which is preliminary data.</text>
</comment>
<evidence type="ECO:0000256" key="2">
    <source>
        <dbReference type="ARBA" id="ARBA00022692"/>
    </source>
</evidence>
<evidence type="ECO:0000313" key="7">
    <source>
        <dbReference type="EMBL" id="PIS41900.1"/>
    </source>
</evidence>
<feature type="transmembrane region" description="Helical" evidence="5">
    <location>
        <begin position="221"/>
        <end position="241"/>
    </location>
</feature>
<dbReference type="GO" id="GO:0000271">
    <property type="term" value="P:polysaccharide biosynthetic process"/>
    <property type="evidence" value="ECO:0007669"/>
    <property type="project" value="InterPro"/>
</dbReference>
<comment type="subcellular location">
    <subcellularLocation>
        <location evidence="1">Membrane</location>
        <topology evidence="1">Multi-pass membrane protein</topology>
    </subcellularLocation>
</comment>
<organism evidence="7 8">
    <name type="scientific">Candidatus Kerfeldbacteria bacterium CG08_land_8_20_14_0_20_42_7</name>
    <dbReference type="NCBI Taxonomy" id="2014245"/>
    <lineage>
        <taxon>Bacteria</taxon>
        <taxon>Candidatus Kerfeldiibacteriota</taxon>
    </lineage>
</organism>
<name>A0A2H0YTX0_9BACT</name>
<feature type="transmembrane region" description="Helical" evidence="5">
    <location>
        <begin position="194"/>
        <end position="215"/>
    </location>
</feature>
<dbReference type="Pfam" id="PF04138">
    <property type="entry name" value="GtrA_DPMS_TM"/>
    <property type="match status" value="1"/>
</dbReference>
<sequence>MDKVFVALATAMTMTATFFYIFYILKGTSRPNISSWLIWIGLQALNTATYFDMSQDWFKSANALMNMLSTVSILGVALSRGRFSGLNKWDISVFGIVVAITLFWSQNHNSAQANMLLQVAVGVRFIPTIRGVWKNPALEKSAPWWFFTLGHLFSIAIVSMRWEGRYEELVFPILQVMLNLTVITAIWKTRMQEFIRYCLAGIIGVGGYYLLLYVLTDYVGWWYILSATIASVVNFLSNFLLQKFWTFKNRDRKKHEVKPYNISFCMPL</sequence>